<feature type="compositionally biased region" description="Polar residues" evidence="2">
    <location>
        <begin position="100"/>
        <end position="109"/>
    </location>
</feature>
<feature type="region of interest" description="Disordered" evidence="2">
    <location>
        <begin position="97"/>
        <end position="146"/>
    </location>
</feature>
<evidence type="ECO:0000256" key="1">
    <source>
        <dbReference type="ARBA" id="ARBA00006062"/>
    </source>
</evidence>
<evidence type="ECO:0000313" key="4">
    <source>
        <dbReference type="Proteomes" id="UP000478052"/>
    </source>
</evidence>
<proteinExistence type="inferred from homology"/>
<accession>A0A6G0Y4R2</accession>
<dbReference type="Pfam" id="PF15359">
    <property type="entry name" value="CDV3"/>
    <property type="match status" value="1"/>
</dbReference>
<comment type="caution">
    <text evidence="3">The sequence shown here is derived from an EMBL/GenBank/DDBJ whole genome shotgun (WGS) entry which is preliminary data.</text>
</comment>
<organism evidence="3 4">
    <name type="scientific">Aphis craccivora</name>
    <name type="common">Cowpea aphid</name>
    <dbReference type="NCBI Taxonomy" id="307492"/>
    <lineage>
        <taxon>Eukaryota</taxon>
        <taxon>Metazoa</taxon>
        <taxon>Ecdysozoa</taxon>
        <taxon>Arthropoda</taxon>
        <taxon>Hexapoda</taxon>
        <taxon>Insecta</taxon>
        <taxon>Pterygota</taxon>
        <taxon>Neoptera</taxon>
        <taxon>Paraneoptera</taxon>
        <taxon>Hemiptera</taxon>
        <taxon>Sternorrhyncha</taxon>
        <taxon>Aphidomorpha</taxon>
        <taxon>Aphidoidea</taxon>
        <taxon>Aphididae</taxon>
        <taxon>Aphidini</taxon>
        <taxon>Aphis</taxon>
        <taxon>Aphis</taxon>
    </lineage>
</organism>
<feature type="region of interest" description="Disordered" evidence="2">
    <location>
        <begin position="283"/>
        <end position="340"/>
    </location>
</feature>
<dbReference type="AlphaFoldDB" id="A0A6G0Y4R2"/>
<feature type="compositionally biased region" description="Polar residues" evidence="2">
    <location>
        <begin position="129"/>
        <end position="139"/>
    </location>
</feature>
<comment type="similarity">
    <text evidence="1">Belongs to the CDV3 family.</text>
</comment>
<reference evidence="3 4" key="1">
    <citation type="submission" date="2019-08" db="EMBL/GenBank/DDBJ databases">
        <title>Whole genome of Aphis craccivora.</title>
        <authorList>
            <person name="Voronova N.V."/>
            <person name="Shulinski R.S."/>
            <person name="Bandarenka Y.V."/>
            <person name="Zhorov D.G."/>
            <person name="Warner D."/>
        </authorList>
    </citation>
    <scope>NUCLEOTIDE SEQUENCE [LARGE SCALE GENOMIC DNA]</scope>
    <source>
        <strain evidence="3">180601</strain>
        <tissue evidence="3">Whole Body</tissue>
    </source>
</reference>
<dbReference type="OrthoDB" id="6615344at2759"/>
<feature type="compositionally biased region" description="Basic and acidic residues" evidence="2">
    <location>
        <begin position="113"/>
        <end position="128"/>
    </location>
</feature>
<dbReference type="EMBL" id="VUJU01006235">
    <property type="protein sequence ID" value="KAF0749074.1"/>
    <property type="molecule type" value="Genomic_DNA"/>
</dbReference>
<keyword evidence="4" id="KW-1185">Reference proteome</keyword>
<dbReference type="Proteomes" id="UP000478052">
    <property type="component" value="Unassembled WGS sequence"/>
</dbReference>
<sequence length="340" mass="38352">MPTMRRIRFGIVTITGSADDNQSDTAVRSLFASGGTCDLSRFHVNNRGGEILHYLFYRCRCARARCPHSHPTSNEFEAIMADLDNFFAKKDRKKTKGQKFATSSDNMATGQEELQKKQDKQKKERSERSLTIQSNYATENDNKSSSKMLEEEWNEYQEEIKDYTTLKMQTLTADCPSSFTDNNDKDDEIEFEENEAGEMVPKRKNAGPWKLTEPEQPPPPPPKAEHSYSVHLNVILHHSLSGLDGKMLCEDMQKTPFSSGCRAFSSAPPVVTEVQKNVYVPPAQRNNFQGGHRSAPRSKATSLDVKDEEMFPTLQGNNSTKKSVAPAARKVETPAWAKYQ</sequence>
<protein>
    <submittedName>
        <fullName evidence="3">Protein CDV3</fullName>
    </submittedName>
</protein>
<dbReference type="GO" id="GO:0005737">
    <property type="term" value="C:cytoplasm"/>
    <property type="evidence" value="ECO:0007669"/>
    <property type="project" value="TreeGrafter"/>
</dbReference>
<name>A0A6G0Y4R2_APHCR</name>
<gene>
    <name evidence="3" type="ORF">FWK35_00031466</name>
</gene>
<evidence type="ECO:0000256" key="2">
    <source>
        <dbReference type="SAM" id="MobiDB-lite"/>
    </source>
</evidence>
<dbReference type="InterPro" id="IPR026806">
    <property type="entry name" value="CDV3"/>
</dbReference>
<dbReference type="PANTHER" id="PTHR16284:SF13">
    <property type="entry name" value="PROTEIN CDV3 HOMOLOG"/>
    <property type="match status" value="1"/>
</dbReference>
<feature type="region of interest" description="Disordered" evidence="2">
    <location>
        <begin position="192"/>
        <end position="226"/>
    </location>
</feature>
<evidence type="ECO:0000313" key="3">
    <source>
        <dbReference type="EMBL" id="KAF0749074.1"/>
    </source>
</evidence>
<dbReference type="PANTHER" id="PTHR16284">
    <property type="entry name" value="PROTEIN CDV3 HOMOLOG"/>
    <property type="match status" value="1"/>
</dbReference>